<dbReference type="GO" id="GO:0003677">
    <property type="term" value="F:DNA binding"/>
    <property type="evidence" value="ECO:0007669"/>
    <property type="project" value="InterPro"/>
</dbReference>
<evidence type="ECO:0008006" key="5">
    <source>
        <dbReference type="Google" id="ProtNLM"/>
    </source>
</evidence>
<evidence type="ECO:0000259" key="2">
    <source>
        <dbReference type="PROSITE" id="PS51737"/>
    </source>
</evidence>
<dbReference type="STRING" id="1219043.SCH01S_33_00090"/>
<dbReference type="InterPro" id="IPR036162">
    <property type="entry name" value="Resolvase-like_N_sf"/>
</dbReference>
<dbReference type="Proteomes" id="UP000033202">
    <property type="component" value="Unassembled WGS sequence"/>
</dbReference>
<dbReference type="EMBL" id="BBWU01000033">
    <property type="protein sequence ID" value="GAO39522.1"/>
    <property type="molecule type" value="Genomic_DNA"/>
</dbReference>
<dbReference type="Pfam" id="PF00239">
    <property type="entry name" value="Resolvase"/>
    <property type="match status" value="1"/>
</dbReference>
<feature type="domain" description="Resolvase/invertase-type recombinase catalytic" evidence="1">
    <location>
        <begin position="5"/>
        <end position="157"/>
    </location>
</feature>
<evidence type="ECO:0000313" key="4">
    <source>
        <dbReference type="Proteomes" id="UP000033202"/>
    </source>
</evidence>
<dbReference type="InterPro" id="IPR038109">
    <property type="entry name" value="DNA_bind_recomb_sf"/>
</dbReference>
<evidence type="ECO:0000259" key="1">
    <source>
        <dbReference type="PROSITE" id="PS51736"/>
    </source>
</evidence>
<keyword evidence="4" id="KW-1185">Reference proteome</keyword>
<sequence length="532" mass="58793">MKQVRCAIYTRKSDADGLEQDFNSLDAQREACAAYILSQKHEGWSLVPDFYDDGGFTGGNMERPGLKQLLVDVQAGKVAVIVVYKVDRLTRSLTDFAKIVDVLDRAGASFVSVTQSFNTTTSMGRLTLNVLLSFAQFEREVAGERIRDKIAASKRKGMWMGGSVPLGYDVKDRKLVVNDGEAETVRHIMRRYLALGSVRALQEELTEQGFTRRGPEGLPFTRGGLNTLLRNATYLGEVHFRGQVYPGQHRAIVERELWNAVQQRMASSVADHKHGRRAKQPSLLSGLLYDSNGGRMTPSHAVKNGQRYRYYITLADHRGPGRPACRVPAQAFEDAVCERLAQWLSTERLDNDTDAECVREAIFRAERDAATLRNGTPPDKRAIVLTLVQRVDVGEQSFAVTLKSAEGKDASKLAAAFAQIRVGNDVKMLIRSGDNTQLVVRDEQLVQTIADARAAQQMAHRFPDRPLSELAAIAGRSPARFKHLLRLSHLAPGVIMSVMEGQTPAALAGTGIHKVTGIPLAWAEQQRLFASN</sequence>
<dbReference type="GO" id="GO:0000150">
    <property type="term" value="F:DNA strand exchange activity"/>
    <property type="evidence" value="ECO:0007669"/>
    <property type="project" value="InterPro"/>
</dbReference>
<evidence type="ECO:0000313" key="3">
    <source>
        <dbReference type="EMBL" id="GAO39522.1"/>
    </source>
</evidence>
<dbReference type="CDD" id="cd03768">
    <property type="entry name" value="SR_ResInv"/>
    <property type="match status" value="1"/>
</dbReference>
<protein>
    <recommendedName>
        <fullName evidence="5">Recombinase</fullName>
    </recommendedName>
</protein>
<dbReference type="OrthoDB" id="7277848at2"/>
<dbReference type="PROSITE" id="PS51736">
    <property type="entry name" value="RECOMBINASES_3"/>
    <property type="match status" value="1"/>
</dbReference>
<dbReference type="Gene3D" id="3.90.1750.20">
    <property type="entry name" value="Putative Large Serine Recombinase, Chain B, Domain 2"/>
    <property type="match status" value="1"/>
</dbReference>
<dbReference type="PANTHER" id="PTHR30461:SF23">
    <property type="entry name" value="DNA RECOMBINASE-RELATED"/>
    <property type="match status" value="1"/>
</dbReference>
<proteinExistence type="predicted"/>
<dbReference type="SMART" id="SM00857">
    <property type="entry name" value="Resolvase"/>
    <property type="match status" value="1"/>
</dbReference>
<dbReference type="PROSITE" id="PS51737">
    <property type="entry name" value="RECOMBINASE_DNA_BIND"/>
    <property type="match status" value="1"/>
</dbReference>
<organism evidence="3 4">
    <name type="scientific">Sphingomonas changbaiensis NBRC 104936</name>
    <dbReference type="NCBI Taxonomy" id="1219043"/>
    <lineage>
        <taxon>Bacteria</taxon>
        <taxon>Pseudomonadati</taxon>
        <taxon>Pseudomonadota</taxon>
        <taxon>Alphaproteobacteria</taxon>
        <taxon>Sphingomonadales</taxon>
        <taxon>Sphingomonadaceae</taxon>
        <taxon>Sphingomonas</taxon>
    </lineage>
</organism>
<dbReference type="Gene3D" id="3.40.50.1390">
    <property type="entry name" value="Resolvase, N-terminal catalytic domain"/>
    <property type="match status" value="1"/>
</dbReference>
<dbReference type="AlphaFoldDB" id="A0A0E9MP37"/>
<accession>A0A0E9MP37</accession>
<feature type="domain" description="Recombinase" evidence="2">
    <location>
        <begin position="165"/>
        <end position="271"/>
    </location>
</feature>
<name>A0A0E9MP37_9SPHN</name>
<dbReference type="SUPFAM" id="SSF53041">
    <property type="entry name" value="Resolvase-like"/>
    <property type="match status" value="1"/>
</dbReference>
<gene>
    <name evidence="3" type="ORF">SCH01S_33_00090</name>
</gene>
<dbReference type="InterPro" id="IPR011109">
    <property type="entry name" value="DNA_bind_recombinase_dom"/>
</dbReference>
<reference evidence="3 4" key="1">
    <citation type="submission" date="2015-04" db="EMBL/GenBank/DDBJ databases">
        <title>Whole genome shotgun sequence of Sphingomonas changbaiensis NBRC 104936.</title>
        <authorList>
            <person name="Katano-Makiyama Y."/>
            <person name="Hosoyama A."/>
            <person name="Hashimoto M."/>
            <person name="Noguchi M."/>
            <person name="Tsuchikane K."/>
            <person name="Ohji S."/>
            <person name="Yamazoe A."/>
            <person name="Ichikawa N."/>
            <person name="Kimura A."/>
            <person name="Fujita N."/>
        </authorList>
    </citation>
    <scope>NUCLEOTIDE SEQUENCE [LARGE SCALE GENOMIC DNA]</scope>
    <source>
        <strain evidence="3 4">NBRC 104936</strain>
    </source>
</reference>
<dbReference type="PANTHER" id="PTHR30461">
    <property type="entry name" value="DNA-INVERTASE FROM LAMBDOID PROPHAGE"/>
    <property type="match status" value="1"/>
</dbReference>
<dbReference type="Pfam" id="PF07508">
    <property type="entry name" value="Recombinase"/>
    <property type="match status" value="1"/>
</dbReference>
<dbReference type="RefSeq" id="WP_046348350.1">
    <property type="nucleotide sequence ID" value="NZ_BBWU01000033.1"/>
</dbReference>
<dbReference type="InterPro" id="IPR050639">
    <property type="entry name" value="SSR_resolvase"/>
</dbReference>
<dbReference type="InterPro" id="IPR006119">
    <property type="entry name" value="Resolv_N"/>
</dbReference>
<comment type="caution">
    <text evidence="3">The sequence shown here is derived from an EMBL/GenBank/DDBJ whole genome shotgun (WGS) entry which is preliminary data.</text>
</comment>